<evidence type="ECO:0000313" key="4">
    <source>
        <dbReference type="EMBL" id="KAF9073394.1"/>
    </source>
</evidence>
<evidence type="ECO:0008006" key="6">
    <source>
        <dbReference type="Google" id="ProtNLM"/>
    </source>
</evidence>
<evidence type="ECO:0000313" key="5">
    <source>
        <dbReference type="Proteomes" id="UP000772434"/>
    </source>
</evidence>
<protein>
    <recommendedName>
        <fullName evidence="6">Secreted protein</fullName>
    </recommendedName>
</protein>
<feature type="chain" id="PRO_5040711782" description="Secreted protein" evidence="1">
    <location>
        <begin position="19"/>
        <end position="71"/>
    </location>
</feature>
<feature type="signal peptide" evidence="1">
    <location>
        <begin position="1"/>
        <end position="18"/>
    </location>
</feature>
<evidence type="ECO:0000313" key="3">
    <source>
        <dbReference type="EMBL" id="KAF9067086.1"/>
    </source>
</evidence>
<keyword evidence="1" id="KW-0732">Signal</keyword>
<evidence type="ECO:0000313" key="2">
    <source>
        <dbReference type="EMBL" id="KAF9056867.1"/>
    </source>
</evidence>
<dbReference type="EMBL" id="JADNRY010000018">
    <property type="protein sequence ID" value="KAF9073394.1"/>
    <property type="molecule type" value="Genomic_DNA"/>
</dbReference>
<accession>A0A9P5PK66</accession>
<dbReference type="EMBL" id="JADNRY010000419">
    <property type="protein sequence ID" value="KAF9056867.1"/>
    <property type="molecule type" value="Genomic_DNA"/>
</dbReference>
<dbReference type="EMBL" id="JADNRY010000078">
    <property type="protein sequence ID" value="KAF9067086.1"/>
    <property type="molecule type" value="Genomic_DNA"/>
</dbReference>
<keyword evidence="5" id="KW-1185">Reference proteome</keyword>
<reference evidence="3" key="1">
    <citation type="submission" date="2020-11" db="EMBL/GenBank/DDBJ databases">
        <authorList>
            <consortium name="DOE Joint Genome Institute"/>
            <person name="Ahrendt S."/>
            <person name="Riley R."/>
            <person name="Andreopoulos W."/>
            <person name="Labutti K."/>
            <person name="Pangilinan J."/>
            <person name="Ruiz-Duenas F.J."/>
            <person name="Barrasa J.M."/>
            <person name="Sanchez-Garcia M."/>
            <person name="Camarero S."/>
            <person name="Miyauchi S."/>
            <person name="Serrano A."/>
            <person name="Linde D."/>
            <person name="Babiker R."/>
            <person name="Drula E."/>
            <person name="Ayuso-Fernandez I."/>
            <person name="Pacheco R."/>
            <person name="Padilla G."/>
            <person name="Ferreira P."/>
            <person name="Barriuso J."/>
            <person name="Kellner H."/>
            <person name="Castanera R."/>
            <person name="Alfaro M."/>
            <person name="Ramirez L."/>
            <person name="Pisabarro A.G."/>
            <person name="Kuo A."/>
            <person name="Tritt A."/>
            <person name="Lipzen A."/>
            <person name="He G."/>
            <person name="Yan M."/>
            <person name="Ng V."/>
            <person name="Cullen D."/>
            <person name="Martin F."/>
            <person name="Rosso M.-N."/>
            <person name="Henrissat B."/>
            <person name="Hibbett D."/>
            <person name="Martinez A.T."/>
            <person name="Grigoriev I.V."/>
        </authorList>
    </citation>
    <scope>NUCLEOTIDE SEQUENCE</scope>
    <source>
        <strain evidence="3">AH 40177</strain>
    </source>
</reference>
<proteinExistence type="predicted"/>
<comment type="caution">
    <text evidence="3">The sequence shown here is derived from an EMBL/GenBank/DDBJ whole genome shotgun (WGS) entry which is preliminary data.</text>
</comment>
<organism evidence="3 5">
    <name type="scientific">Rhodocollybia butyracea</name>
    <dbReference type="NCBI Taxonomy" id="206335"/>
    <lineage>
        <taxon>Eukaryota</taxon>
        <taxon>Fungi</taxon>
        <taxon>Dikarya</taxon>
        <taxon>Basidiomycota</taxon>
        <taxon>Agaricomycotina</taxon>
        <taxon>Agaricomycetes</taxon>
        <taxon>Agaricomycetidae</taxon>
        <taxon>Agaricales</taxon>
        <taxon>Marasmiineae</taxon>
        <taxon>Omphalotaceae</taxon>
        <taxon>Rhodocollybia</taxon>
    </lineage>
</organism>
<sequence length="71" mass="8255">MRLRFFFTFLSPSLAVGATNSCGLSRTKRRWKNKLSSVCVWLNERQHTRITTRAVSWTFSAERLLPLPNVL</sequence>
<gene>
    <name evidence="4" type="ORF">BDP27DRAFT_1318823</name>
    <name evidence="3" type="ORF">BDP27DRAFT_1329495</name>
    <name evidence="2" type="ORF">BDP27DRAFT_1344586</name>
</gene>
<dbReference type="Proteomes" id="UP000772434">
    <property type="component" value="Unassembled WGS sequence"/>
</dbReference>
<dbReference type="AlphaFoldDB" id="A0A9P5PK66"/>
<name>A0A9P5PK66_9AGAR</name>
<evidence type="ECO:0000256" key="1">
    <source>
        <dbReference type="SAM" id="SignalP"/>
    </source>
</evidence>